<dbReference type="InterPro" id="IPR001962">
    <property type="entry name" value="Asn_synthase"/>
</dbReference>
<dbReference type="EMBL" id="BMAV01007632">
    <property type="protein sequence ID" value="GFY50670.1"/>
    <property type="molecule type" value="Genomic_DNA"/>
</dbReference>
<name>A0A8X7C0E5_9ARAC</name>
<keyword evidence="2" id="KW-0061">Asparagine biosynthesis</keyword>
<dbReference type="PANTHER" id="PTHR45937">
    <property type="entry name" value="ASPARAGINE SYNTHETASE DOMAIN-CONTAINING PROTEIN 1"/>
    <property type="match status" value="1"/>
</dbReference>
<keyword evidence="3" id="KW-0315">Glutamine amidotransferase</keyword>
<feature type="domain" description="Asparagine synthetase" evidence="4">
    <location>
        <begin position="272"/>
        <end position="337"/>
    </location>
</feature>
<dbReference type="Proteomes" id="UP000886998">
    <property type="component" value="Unassembled WGS sequence"/>
</dbReference>
<protein>
    <submittedName>
        <fullName evidence="5">Asparagine synthetase domain-containing protein 1</fullName>
    </submittedName>
</protein>
<comment type="caution">
    <text evidence="5">The sequence shown here is derived from an EMBL/GenBank/DDBJ whole genome shotgun (WGS) entry which is preliminary data.</text>
</comment>
<evidence type="ECO:0000256" key="2">
    <source>
        <dbReference type="ARBA" id="ARBA00022888"/>
    </source>
</evidence>
<dbReference type="CDD" id="cd01991">
    <property type="entry name" value="Asn_synthase_B_C"/>
    <property type="match status" value="1"/>
</dbReference>
<dbReference type="Gene3D" id="3.40.50.620">
    <property type="entry name" value="HUPs"/>
    <property type="match status" value="1"/>
</dbReference>
<evidence type="ECO:0000259" key="4">
    <source>
        <dbReference type="Pfam" id="PF00733"/>
    </source>
</evidence>
<evidence type="ECO:0000313" key="6">
    <source>
        <dbReference type="Proteomes" id="UP000886998"/>
    </source>
</evidence>
<dbReference type="InterPro" id="IPR014729">
    <property type="entry name" value="Rossmann-like_a/b/a_fold"/>
</dbReference>
<gene>
    <name evidence="5" type="primary">Asnsd1</name>
    <name evidence="5" type="ORF">TNIN_342761</name>
</gene>
<dbReference type="PANTHER" id="PTHR45937:SF1">
    <property type="entry name" value="ASPARAGINE SYNTHETASE DOMAIN-CONTAINING PROTEIN 1"/>
    <property type="match status" value="1"/>
</dbReference>
<dbReference type="GO" id="GO:0004066">
    <property type="term" value="F:asparagine synthase (glutamine-hydrolyzing) activity"/>
    <property type="evidence" value="ECO:0007669"/>
    <property type="project" value="InterPro"/>
</dbReference>
<accession>A0A8X7C0E5</accession>
<dbReference type="OrthoDB" id="10252281at2759"/>
<reference evidence="5" key="1">
    <citation type="submission" date="2020-08" db="EMBL/GenBank/DDBJ databases">
        <title>Multicomponent nature underlies the extraordinary mechanical properties of spider dragline silk.</title>
        <authorList>
            <person name="Kono N."/>
            <person name="Nakamura H."/>
            <person name="Mori M."/>
            <person name="Yoshida Y."/>
            <person name="Ohtoshi R."/>
            <person name="Malay A.D."/>
            <person name="Moran D.A.P."/>
            <person name="Tomita M."/>
            <person name="Numata K."/>
            <person name="Arakawa K."/>
        </authorList>
    </citation>
    <scope>NUCLEOTIDE SEQUENCE</scope>
</reference>
<keyword evidence="1" id="KW-0028">Amino-acid biosynthesis</keyword>
<feature type="domain" description="Asparagine synthetase" evidence="4">
    <location>
        <begin position="100"/>
        <end position="262"/>
    </location>
</feature>
<dbReference type="Pfam" id="PF00733">
    <property type="entry name" value="Asn_synthase"/>
    <property type="match status" value="2"/>
</dbReference>
<proteinExistence type="predicted"/>
<sequence length="385" mass="43466">MFILSELSLQNPISKPVNKSLPSEEDLKMFEFPDLCFENNTVYEDLFPRLLDVLVFKETVSQFEEVLSKAVEKRVKNHQHVCKNCYDSNNAHKEFCGHSSMGVLFSGGLDSIVIACLADRFLLENEPIDLINVAFAKNRSLTYLDSCERHTAFNTPDRFTGRNGLKILQKVCPKRTWNFVEVNISEKNLETKRKEIIRHLLTPSCTVLDDSIGCAIWFAARGKGIITTDERCTNYISPARVLLVGMGADEQLGGYSRHRSKFNAFGWDGVVNVLGLELDRIGSRNLGRDDRTVADNGVESRYPFLDENVVSFLNDVPVWLKMNLKLPRGIGEKLLLRLLAFKLGLSEAAALPKRAIQFGSRIARIENSREKGSDLCNRLSLLEDC</sequence>
<evidence type="ECO:0000256" key="1">
    <source>
        <dbReference type="ARBA" id="ARBA00022605"/>
    </source>
</evidence>
<dbReference type="GO" id="GO:0006529">
    <property type="term" value="P:asparagine biosynthetic process"/>
    <property type="evidence" value="ECO:0007669"/>
    <property type="project" value="UniProtKB-KW"/>
</dbReference>
<keyword evidence="6" id="KW-1185">Reference proteome</keyword>
<dbReference type="AlphaFoldDB" id="A0A8X7C0E5"/>
<dbReference type="SUPFAM" id="SSF52402">
    <property type="entry name" value="Adenine nucleotide alpha hydrolases-like"/>
    <property type="match status" value="1"/>
</dbReference>
<evidence type="ECO:0000256" key="3">
    <source>
        <dbReference type="ARBA" id="ARBA00022962"/>
    </source>
</evidence>
<organism evidence="5 6">
    <name type="scientific">Trichonephila inaurata madagascariensis</name>
    <dbReference type="NCBI Taxonomy" id="2747483"/>
    <lineage>
        <taxon>Eukaryota</taxon>
        <taxon>Metazoa</taxon>
        <taxon>Ecdysozoa</taxon>
        <taxon>Arthropoda</taxon>
        <taxon>Chelicerata</taxon>
        <taxon>Arachnida</taxon>
        <taxon>Araneae</taxon>
        <taxon>Araneomorphae</taxon>
        <taxon>Entelegynae</taxon>
        <taxon>Araneoidea</taxon>
        <taxon>Nephilidae</taxon>
        <taxon>Trichonephila</taxon>
        <taxon>Trichonephila inaurata</taxon>
    </lineage>
</organism>
<dbReference type="InterPro" id="IPR051857">
    <property type="entry name" value="Asn_synthetase_domain"/>
</dbReference>
<evidence type="ECO:0000313" key="5">
    <source>
        <dbReference type="EMBL" id="GFY50670.1"/>
    </source>
</evidence>